<dbReference type="GO" id="GO:0000976">
    <property type="term" value="F:transcription cis-regulatory region binding"/>
    <property type="evidence" value="ECO:0007669"/>
    <property type="project" value="TreeGrafter"/>
</dbReference>
<evidence type="ECO:0000313" key="6">
    <source>
        <dbReference type="Proteomes" id="UP000070456"/>
    </source>
</evidence>
<dbReference type="STRING" id="520762.AN619_17060"/>
<evidence type="ECO:0000256" key="2">
    <source>
        <dbReference type="ARBA" id="ARBA00023125"/>
    </source>
</evidence>
<dbReference type="InterPro" id="IPR000843">
    <property type="entry name" value="HTH_LacI"/>
</dbReference>
<dbReference type="GO" id="GO:0003700">
    <property type="term" value="F:DNA-binding transcription factor activity"/>
    <property type="evidence" value="ECO:0007669"/>
    <property type="project" value="TreeGrafter"/>
</dbReference>
<dbReference type="Gene3D" id="1.10.260.40">
    <property type="entry name" value="lambda repressor-like DNA-binding domains"/>
    <property type="match status" value="1"/>
</dbReference>
<accession>A0A140L4G7</accession>
<dbReference type="PROSITE" id="PS50932">
    <property type="entry name" value="HTH_LACI_2"/>
    <property type="match status" value="1"/>
</dbReference>
<gene>
    <name evidence="5" type="primary">ccpA_2</name>
    <name evidence="5" type="ORF">AN619_17060</name>
</gene>
<dbReference type="InterPro" id="IPR046335">
    <property type="entry name" value="LacI/GalR-like_sensor"/>
</dbReference>
<evidence type="ECO:0000259" key="4">
    <source>
        <dbReference type="PROSITE" id="PS50932"/>
    </source>
</evidence>
<sequence length="340" mass="38209">MMNKIVTIKDVAKKANVGVGTVSRVLNHHPSVKEKTRLKVMEAIQALEYNPNAIARSLKAKETRSVGVMIPDISSAFFPEVVRGIEDVASAYKYHIILCNIDLDREKEKVSLQMLKEKKVDGIIFISNTVDEGLRSGFKKIEIPIVLVSTRDPANEFKSVIIDNAMAAYEAVDYLCKLGHREIAMIAGQKDDPNAGIPRVEGYKRALRENHIQVKEEWIYHGDYRYKSGYDIMQEILKKEKLPTAVFAASDTMAVGAASAVLHRGYHIPGHISIVGFDGIEVSEYFYPSITTIRQPRYDMGACGMRLLMKMLKGENVEENEVILKHELIKRNSCRAVRGD</sequence>
<name>A0A140L4G7_9FIRM</name>
<dbReference type="PROSITE" id="PS00356">
    <property type="entry name" value="HTH_LACI_1"/>
    <property type="match status" value="1"/>
</dbReference>
<reference evidence="5 6" key="1">
    <citation type="submission" date="2015-12" db="EMBL/GenBank/DDBJ databases">
        <title>Draft genome sequence of the thermoanaerobe Thermotalea metallivorans, an isolate from the runoff channel of the Great Artesian Basin, Australia.</title>
        <authorList>
            <person name="Patel B.K."/>
        </authorList>
    </citation>
    <scope>NUCLEOTIDE SEQUENCE [LARGE SCALE GENOMIC DNA]</scope>
    <source>
        <strain evidence="5 6">B2-1</strain>
    </source>
</reference>
<dbReference type="CDD" id="cd01392">
    <property type="entry name" value="HTH_LacI"/>
    <property type="match status" value="1"/>
</dbReference>
<dbReference type="EMBL" id="LOEE01000034">
    <property type="protein sequence ID" value="KXG75442.1"/>
    <property type="molecule type" value="Genomic_DNA"/>
</dbReference>
<dbReference type="Proteomes" id="UP000070456">
    <property type="component" value="Unassembled WGS sequence"/>
</dbReference>
<dbReference type="AlphaFoldDB" id="A0A140L4G7"/>
<dbReference type="PRINTS" id="PR00036">
    <property type="entry name" value="HTHLACI"/>
</dbReference>
<feature type="domain" description="HTH lacI-type" evidence="4">
    <location>
        <begin position="6"/>
        <end position="60"/>
    </location>
</feature>
<dbReference type="Pfam" id="PF13377">
    <property type="entry name" value="Peripla_BP_3"/>
    <property type="match status" value="1"/>
</dbReference>
<dbReference type="InterPro" id="IPR010982">
    <property type="entry name" value="Lambda_DNA-bd_dom_sf"/>
</dbReference>
<dbReference type="SUPFAM" id="SSF47413">
    <property type="entry name" value="lambda repressor-like DNA-binding domains"/>
    <property type="match status" value="1"/>
</dbReference>
<dbReference type="PATRIC" id="fig|520762.4.peg.1893"/>
<dbReference type="CDD" id="cd19975">
    <property type="entry name" value="PBP1_CcpA-like"/>
    <property type="match status" value="1"/>
</dbReference>
<keyword evidence="6" id="KW-1185">Reference proteome</keyword>
<organism evidence="5 6">
    <name type="scientific">Thermotalea metallivorans</name>
    <dbReference type="NCBI Taxonomy" id="520762"/>
    <lineage>
        <taxon>Bacteria</taxon>
        <taxon>Bacillati</taxon>
        <taxon>Bacillota</taxon>
        <taxon>Clostridia</taxon>
        <taxon>Peptostreptococcales</taxon>
        <taxon>Thermotaleaceae</taxon>
        <taxon>Thermotalea</taxon>
    </lineage>
</organism>
<keyword evidence="1" id="KW-0805">Transcription regulation</keyword>
<keyword evidence="3" id="KW-0804">Transcription</keyword>
<dbReference type="PANTHER" id="PTHR30146:SF149">
    <property type="entry name" value="HTH-TYPE TRANSCRIPTIONAL REGULATOR EBGR"/>
    <property type="match status" value="1"/>
</dbReference>
<dbReference type="InterPro" id="IPR028082">
    <property type="entry name" value="Peripla_BP_I"/>
</dbReference>
<evidence type="ECO:0000256" key="3">
    <source>
        <dbReference type="ARBA" id="ARBA00023163"/>
    </source>
</evidence>
<evidence type="ECO:0000313" key="5">
    <source>
        <dbReference type="EMBL" id="KXG75442.1"/>
    </source>
</evidence>
<evidence type="ECO:0000256" key="1">
    <source>
        <dbReference type="ARBA" id="ARBA00023015"/>
    </source>
</evidence>
<dbReference type="SUPFAM" id="SSF53822">
    <property type="entry name" value="Periplasmic binding protein-like I"/>
    <property type="match status" value="1"/>
</dbReference>
<dbReference type="Gene3D" id="3.40.50.2300">
    <property type="match status" value="2"/>
</dbReference>
<dbReference type="Pfam" id="PF00356">
    <property type="entry name" value="LacI"/>
    <property type="match status" value="1"/>
</dbReference>
<keyword evidence="2" id="KW-0238">DNA-binding</keyword>
<dbReference type="SMART" id="SM00354">
    <property type="entry name" value="HTH_LACI"/>
    <property type="match status" value="1"/>
</dbReference>
<protein>
    <submittedName>
        <fullName evidence="5">Catabolite control protein A</fullName>
    </submittedName>
</protein>
<dbReference type="FunFam" id="1.10.260.40:FF:000002">
    <property type="entry name" value="HTH-type transcriptional repressor PurR"/>
    <property type="match status" value="1"/>
</dbReference>
<comment type="caution">
    <text evidence="5">The sequence shown here is derived from an EMBL/GenBank/DDBJ whole genome shotgun (WGS) entry which is preliminary data.</text>
</comment>
<proteinExistence type="predicted"/>
<dbReference type="PANTHER" id="PTHR30146">
    <property type="entry name" value="LACI-RELATED TRANSCRIPTIONAL REPRESSOR"/>
    <property type="match status" value="1"/>
</dbReference>